<dbReference type="AlphaFoldDB" id="A0A9F7REL7"/>
<dbReference type="PANTHER" id="PTHR14465:SF0">
    <property type="entry name" value="IQ DOMAIN-CONTAINING PROTEIN H"/>
    <property type="match status" value="1"/>
</dbReference>
<dbReference type="GeneID" id="128628761"/>
<dbReference type="PANTHER" id="PTHR14465">
    <property type="entry name" value="IQ DOMAIN-CONTAINING PROTEIN H"/>
    <property type="match status" value="1"/>
</dbReference>
<accession>A0A9F7REL7</accession>
<dbReference type="KEGG" id="ipu:128628761"/>
<reference evidence="2" key="2">
    <citation type="submission" date="2025-08" db="UniProtKB">
        <authorList>
            <consortium name="RefSeq"/>
        </authorList>
    </citation>
    <scope>IDENTIFICATION</scope>
    <source>
        <tissue evidence="2">Blood</tissue>
    </source>
</reference>
<evidence type="ECO:0000313" key="2">
    <source>
        <dbReference type="RefSeq" id="XP_053533952.1"/>
    </source>
</evidence>
<dbReference type="RefSeq" id="XP_053533952.1">
    <property type="nucleotide sequence ID" value="XM_053677977.1"/>
</dbReference>
<sequence length="250" mass="28030">MAEIIKKGDEVGRILVQVQNDLSQLRKRLGRIDHDGTLDVQVLDEAISRTEDGIKNRAEEYLKTVNKQVLTLPIIEHVEKKAVTVAKWQPPTESIPYIAPQKYLTAGSSPGEKHKAAFTMRALYNPDHPKHRDLMHQNYGLQLPDLLKKPGPTVGTQKAKSSTVAVVPIDQNRYLLPAASLCEEDKKPGKNLRIHFQGHPTTHPSINAFVYPFIDSPMFTCTVRLSLSIYFVLLPREPELLAPKSGTVLF</sequence>
<protein>
    <submittedName>
        <fullName evidence="2">IQ motif-containing protein H</fullName>
    </submittedName>
</protein>
<gene>
    <name evidence="2" type="primary">LOC128628761</name>
</gene>
<keyword evidence="1" id="KW-1185">Reference proteome</keyword>
<reference evidence="1" key="1">
    <citation type="journal article" date="2016" name="Nat. Commun.">
        <title>The channel catfish genome sequence provides insights into the evolution of scale formation in teleosts.</title>
        <authorList>
            <person name="Liu Z."/>
            <person name="Liu S."/>
            <person name="Yao J."/>
            <person name="Bao L."/>
            <person name="Zhang J."/>
            <person name="Li Y."/>
            <person name="Jiang C."/>
            <person name="Sun L."/>
            <person name="Wang R."/>
            <person name="Zhang Y."/>
            <person name="Zhou T."/>
            <person name="Zeng Q."/>
            <person name="Fu Q."/>
            <person name="Gao S."/>
            <person name="Li N."/>
            <person name="Koren S."/>
            <person name="Jiang Y."/>
            <person name="Zimin A."/>
            <person name="Xu P."/>
            <person name="Phillippy A.M."/>
            <person name="Geng X."/>
            <person name="Song L."/>
            <person name="Sun F."/>
            <person name="Li C."/>
            <person name="Wang X."/>
            <person name="Chen A."/>
            <person name="Jin Y."/>
            <person name="Yuan Z."/>
            <person name="Yang Y."/>
            <person name="Tan S."/>
            <person name="Peatman E."/>
            <person name="Lu J."/>
            <person name="Qin Z."/>
            <person name="Dunham R."/>
            <person name="Li Z."/>
            <person name="Sonstegard T."/>
            <person name="Feng J."/>
            <person name="Danzmann R.G."/>
            <person name="Schroeder S."/>
            <person name="Scheffler B."/>
            <person name="Duke M.V."/>
            <person name="Ballard L."/>
            <person name="Kucuktas H."/>
            <person name="Kaltenboeck L."/>
            <person name="Liu H."/>
            <person name="Armbruster J."/>
            <person name="Xie Y."/>
            <person name="Kirby M.L."/>
            <person name="Tian Y."/>
            <person name="Flanagan M.E."/>
            <person name="Mu W."/>
            <person name="Waldbieser G.C."/>
        </authorList>
    </citation>
    <scope>NUCLEOTIDE SEQUENCE [LARGE SCALE GENOMIC DNA]</scope>
    <source>
        <strain evidence="1">SDA103</strain>
    </source>
</reference>
<name>A0A9F7REL7_ICTPU</name>
<dbReference type="InterPro" id="IPR038752">
    <property type="entry name" value="IQCH"/>
</dbReference>
<dbReference type="Proteomes" id="UP000221080">
    <property type="component" value="Chromosome 4"/>
</dbReference>
<proteinExistence type="predicted"/>
<evidence type="ECO:0000313" key="1">
    <source>
        <dbReference type="Proteomes" id="UP000221080"/>
    </source>
</evidence>
<dbReference type="OrthoDB" id="2117703at2759"/>
<organism evidence="1 2">
    <name type="scientific">Ictalurus punctatus</name>
    <name type="common">Channel catfish</name>
    <name type="synonym">Silurus punctatus</name>
    <dbReference type="NCBI Taxonomy" id="7998"/>
    <lineage>
        <taxon>Eukaryota</taxon>
        <taxon>Metazoa</taxon>
        <taxon>Chordata</taxon>
        <taxon>Craniata</taxon>
        <taxon>Vertebrata</taxon>
        <taxon>Euteleostomi</taxon>
        <taxon>Actinopterygii</taxon>
        <taxon>Neopterygii</taxon>
        <taxon>Teleostei</taxon>
        <taxon>Ostariophysi</taxon>
        <taxon>Siluriformes</taxon>
        <taxon>Ictaluridae</taxon>
        <taxon>Ictalurus</taxon>
    </lineage>
</organism>